<dbReference type="PANTHER" id="PTHR33021">
    <property type="entry name" value="BLUE COPPER PROTEIN"/>
    <property type="match status" value="1"/>
</dbReference>
<feature type="compositionally biased region" description="Low complexity" evidence="3">
    <location>
        <begin position="247"/>
        <end position="277"/>
    </location>
</feature>
<dbReference type="InterPro" id="IPR008972">
    <property type="entry name" value="Cupredoxin"/>
</dbReference>
<gene>
    <name evidence="7" type="ORF">CIPAW_03G246200</name>
    <name evidence="8" type="ORF">I3842_03G234500</name>
</gene>
<feature type="domain" description="Phytocyanin" evidence="6">
    <location>
        <begin position="26"/>
        <end position="130"/>
    </location>
</feature>
<dbReference type="Pfam" id="PF02298">
    <property type="entry name" value="Cu_bind_like"/>
    <property type="match status" value="2"/>
</dbReference>
<keyword evidence="5" id="KW-0732">Signal</keyword>
<name>A0A8T1R7H3_CARIL</name>
<dbReference type="GO" id="GO:0005886">
    <property type="term" value="C:plasma membrane"/>
    <property type="evidence" value="ECO:0007669"/>
    <property type="project" value="TreeGrafter"/>
</dbReference>
<dbReference type="FunFam" id="2.60.40.420:FF:000034">
    <property type="entry name" value="Cupredoxin superfamily protein"/>
    <property type="match status" value="2"/>
</dbReference>
<dbReference type="AlphaFoldDB" id="A0A8T1R7H3"/>
<feature type="transmembrane region" description="Helical" evidence="4">
    <location>
        <begin position="298"/>
        <end position="315"/>
    </location>
</feature>
<evidence type="ECO:0000259" key="6">
    <source>
        <dbReference type="PROSITE" id="PS51485"/>
    </source>
</evidence>
<dbReference type="InterPro" id="IPR003245">
    <property type="entry name" value="Phytocyanin_dom"/>
</dbReference>
<dbReference type="InterPro" id="IPR039391">
    <property type="entry name" value="Phytocyanin-like"/>
</dbReference>
<dbReference type="EMBL" id="CM031811">
    <property type="protein sequence ID" value="KAG6662489.1"/>
    <property type="molecule type" value="Genomic_DNA"/>
</dbReference>
<dbReference type="Gene3D" id="2.60.40.420">
    <property type="entry name" value="Cupredoxins - blue copper proteins"/>
    <property type="match status" value="2"/>
</dbReference>
<keyword evidence="9" id="KW-1185">Reference proteome</keyword>
<evidence type="ECO:0000313" key="9">
    <source>
        <dbReference type="Proteomes" id="UP000811609"/>
    </source>
</evidence>
<dbReference type="SUPFAM" id="SSF49503">
    <property type="entry name" value="Cupredoxins"/>
    <property type="match status" value="2"/>
</dbReference>
<comment type="caution">
    <text evidence="7">The sequence shown here is derived from an EMBL/GenBank/DDBJ whole genome shotgun (WGS) entry which is preliminary data.</text>
</comment>
<dbReference type="PROSITE" id="PS51485">
    <property type="entry name" value="PHYTOCYANIN"/>
    <property type="match status" value="2"/>
</dbReference>
<evidence type="ECO:0000313" key="8">
    <source>
        <dbReference type="EMBL" id="KAG6723958.1"/>
    </source>
</evidence>
<protein>
    <recommendedName>
        <fullName evidence="6">Phytocyanin domain-containing protein</fullName>
    </recommendedName>
</protein>
<reference evidence="7" key="1">
    <citation type="submission" date="2020-12" db="EMBL/GenBank/DDBJ databases">
        <title>WGS assembly of Carya illinoinensis cv. Pawnee.</title>
        <authorList>
            <person name="Platts A."/>
            <person name="Shu S."/>
            <person name="Wright S."/>
            <person name="Barry K."/>
            <person name="Edger P."/>
            <person name="Pires J.C."/>
            <person name="Schmutz J."/>
        </authorList>
    </citation>
    <scope>NUCLEOTIDE SEQUENCE</scope>
    <source>
        <tissue evidence="7">Leaf</tissue>
    </source>
</reference>
<feature type="region of interest" description="Disordered" evidence="3">
    <location>
        <begin position="247"/>
        <end position="292"/>
    </location>
</feature>
<keyword evidence="4" id="KW-1133">Transmembrane helix</keyword>
<evidence type="ECO:0000256" key="5">
    <source>
        <dbReference type="SAM" id="SignalP"/>
    </source>
</evidence>
<reference evidence="8" key="2">
    <citation type="submission" date="2021-01" db="EMBL/GenBank/DDBJ databases">
        <authorList>
            <person name="Lovell J.T."/>
            <person name="Bentley N."/>
            <person name="Bhattarai G."/>
            <person name="Jenkins J.W."/>
            <person name="Sreedasyam A."/>
            <person name="Alarcon Y."/>
            <person name="Bock C."/>
            <person name="Boston L."/>
            <person name="Carlson J."/>
            <person name="Cervantes K."/>
            <person name="Clermont K."/>
            <person name="Krom N."/>
            <person name="Kubenka K."/>
            <person name="Mamidi S."/>
            <person name="Mattison C."/>
            <person name="Monteros M."/>
            <person name="Pisani C."/>
            <person name="Plott C."/>
            <person name="Rajasekar S."/>
            <person name="Rhein H.S."/>
            <person name="Rohla C."/>
            <person name="Song M."/>
            <person name="Hilaire R.S."/>
            <person name="Shu S."/>
            <person name="Wells L."/>
            <person name="Wang X."/>
            <person name="Webber J."/>
            <person name="Heerema R.J."/>
            <person name="Klein P."/>
            <person name="Conner P."/>
            <person name="Grauke L."/>
            <person name="Grimwood J."/>
            <person name="Schmutz J."/>
            <person name="Randall J.J."/>
        </authorList>
    </citation>
    <scope>NUCLEOTIDE SEQUENCE</scope>
    <source>
        <tissue evidence="8">Leaf</tissue>
    </source>
</reference>
<evidence type="ECO:0000256" key="4">
    <source>
        <dbReference type="SAM" id="Phobius"/>
    </source>
</evidence>
<evidence type="ECO:0000313" key="7">
    <source>
        <dbReference type="EMBL" id="KAG6662489.1"/>
    </source>
</evidence>
<dbReference type="OrthoDB" id="5421909at2759"/>
<dbReference type="EMBL" id="CM031827">
    <property type="protein sequence ID" value="KAG6723958.1"/>
    <property type="molecule type" value="Genomic_DNA"/>
</dbReference>
<dbReference type="Proteomes" id="UP000811246">
    <property type="component" value="Chromosome 3"/>
</dbReference>
<accession>A0A8T1R7H3</accession>
<feature type="domain" description="Phytocyanin" evidence="6">
    <location>
        <begin position="145"/>
        <end position="248"/>
    </location>
</feature>
<organism evidence="7 9">
    <name type="scientific">Carya illinoinensis</name>
    <name type="common">Pecan</name>
    <dbReference type="NCBI Taxonomy" id="32201"/>
    <lineage>
        <taxon>Eukaryota</taxon>
        <taxon>Viridiplantae</taxon>
        <taxon>Streptophyta</taxon>
        <taxon>Embryophyta</taxon>
        <taxon>Tracheophyta</taxon>
        <taxon>Spermatophyta</taxon>
        <taxon>Magnoliopsida</taxon>
        <taxon>eudicotyledons</taxon>
        <taxon>Gunneridae</taxon>
        <taxon>Pentapetalae</taxon>
        <taxon>rosids</taxon>
        <taxon>fabids</taxon>
        <taxon>Fagales</taxon>
        <taxon>Juglandaceae</taxon>
        <taxon>Carya</taxon>
    </lineage>
</organism>
<keyword evidence="4" id="KW-0812">Transmembrane</keyword>
<dbReference type="Proteomes" id="UP000811609">
    <property type="component" value="Chromosome 3"/>
</dbReference>
<evidence type="ECO:0000256" key="2">
    <source>
        <dbReference type="ARBA" id="ARBA00023180"/>
    </source>
</evidence>
<evidence type="ECO:0000256" key="3">
    <source>
        <dbReference type="SAM" id="MobiDB-lite"/>
    </source>
</evidence>
<dbReference type="PANTHER" id="PTHR33021:SF325">
    <property type="entry name" value="PHYTOCYANIN DOMAIN-CONTAINING PROTEIN"/>
    <property type="match status" value="1"/>
</dbReference>
<feature type="signal peptide" evidence="5">
    <location>
        <begin position="1"/>
        <end position="19"/>
    </location>
</feature>
<keyword evidence="1" id="KW-1015">Disulfide bond</keyword>
<keyword evidence="2" id="KW-0325">Glycoprotein</keyword>
<evidence type="ECO:0000256" key="1">
    <source>
        <dbReference type="ARBA" id="ARBA00023157"/>
    </source>
</evidence>
<sequence length="316" mass="33700">MARMIRLAILAFALFGALAQTTVAVTTHVVGDSTGWVVPPSDDPLFYAVWAAKQTFFIGDILLFNFTTGSQDVARVSKEAFFLCNSTNPIFLEKTGPAKITLNSTGEFYFIGTFDNNCFKGQRLAINVTTSPGPTPSPTPRTKPENFTVGDELGWVVPPLGEIAYITWAYNKTFIVGDHLVFNFHNKTDDVAVVSKEAYDSCNTSTPMALYNSSPAVINLTRTGEHYFTSTYDYRCDLGQKLAINVTGSSTGSTPPSGYGSSPSPSTAKPPASSQASGPGTGSPVAPGPSNAAPNSRISGGYMFIVLLPMAMGFLH</sequence>
<proteinExistence type="predicted"/>
<feature type="chain" id="PRO_5035759242" description="Phytocyanin domain-containing protein" evidence="5">
    <location>
        <begin position="20"/>
        <end position="316"/>
    </location>
</feature>
<keyword evidence="4" id="KW-0472">Membrane</keyword>
<dbReference type="GO" id="GO:0009055">
    <property type="term" value="F:electron transfer activity"/>
    <property type="evidence" value="ECO:0007669"/>
    <property type="project" value="InterPro"/>
</dbReference>